<organism evidence="1 2">
    <name type="scientific">Klebsiella pneumoniae</name>
    <dbReference type="NCBI Taxonomy" id="573"/>
    <lineage>
        <taxon>Bacteria</taxon>
        <taxon>Pseudomonadati</taxon>
        <taxon>Pseudomonadota</taxon>
        <taxon>Gammaproteobacteria</taxon>
        <taxon>Enterobacterales</taxon>
        <taxon>Enterobacteriaceae</taxon>
        <taxon>Klebsiella/Raoultella group</taxon>
        <taxon>Klebsiella</taxon>
        <taxon>Klebsiella pneumoniae complex</taxon>
    </lineage>
</organism>
<evidence type="ECO:0000313" key="2">
    <source>
        <dbReference type="Proteomes" id="UP000631473"/>
    </source>
</evidence>
<reference evidence="1" key="1">
    <citation type="submission" date="2020-07" db="EMBL/GenBank/DDBJ databases">
        <title>Clinical and genomic characterization of carbapenemase-producing Enterobacterales causing secondary infections during the COVID-19 crisis at a New York City hospital.</title>
        <authorList>
            <person name="Gomez-Simmonds A."/>
            <person name="Annavajhala M.K."/>
            <person name="Uhlemann A.-C."/>
        </authorList>
    </citation>
    <scope>NUCLEOTIDE SEQUENCE</scope>
    <source>
        <strain evidence="1">NK1597</strain>
    </source>
</reference>
<dbReference type="EMBL" id="JACXTI010000002">
    <property type="protein sequence ID" value="MBD3701277.1"/>
    <property type="molecule type" value="Genomic_DNA"/>
</dbReference>
<name>A0A927DC96_KLEPN</name>
<evidence type="ECO:0000313" key="1">
    <source>
        <dbReference type="EMBL" id="MBD3701277.1"/>
    </source>
</evidence>
<gene>
    <name evidence="1" type="ORF">IE991_22250</name>
</gene>
<protein>
    <submittedName>
        <fullName evidence="1">Uncharacterized protein</fullName>
    </submittedName>
</protein>
<dbReference type="AlphaFoldDB" id="A0A927DC96"/>
<sequence length="128" mass="15130">MQDEYGLTLKEGEADMYKHSTNRDVRYAERELHFVIPSTVQGITHLAIFSHPQCKKDAKEGANKQVISSQADSLIKISRIWADFFPQTHRISLFRLFFHHFWRYFRFLLRSLPLTYHLVHPKQVGQGE</sequence>
<proteinExistence type="predicted"/>
<accession>A0A927DC96</accession>
<comment type="caution">
    <text evidence="1">The sequence shown here is derived from an EMBL/GenBank/DDBJ whole genome shotgun (WGS) entry which is preliminary data.</text>
</comment>
<dbReference type="Proteomes" id="UP000631473">
    <property type="component" value="Unassembled WGS sequence"/>
</dbReference>